<organism evidence="2">
    <name type="scientific">Eremomyces bilateralis CBS 781.70</name>
    <dbReference type="NCBI Taxonomy" id="1392243"/>
    <lineage>
        <taxon>Eukaryota</taxon>
        <taxon>Fungi</taxon>
        <taxon>Dikarya</taxon>
        <taxon>Ascomycota</taxon>
        <taxon>Pezizomycotina</taxon>
        <taxon>Dothideomycetes</taxon>
        <taxon>Dothideomycetes incertae sedis</taxon>
        <taxon>Eremomycetales</taxon>
        <taxon>Eremomycetaceae</taxon>
        <taxon>Eremomyces</taxon>
    </lineage>
</organism>
<evidence type="ECO:0000313" key="2">
    <source>
        <dbReference type="EMBL" id="KAF1814960.1"/>
    </source>
</evidence>
<dbReference type="PANTHER" id="PTHR28020">
    <property type="entry name" value="YAP1-BINDING PROTEIN 1-RELATED"/>
    <property type="match status" value="1"/>
</dbReference>
<reference evidence="4" key="2">
    <citation type="submission" date="2020-04" db="EMBL/GenBank/DDBJ databases">
        <authorList>
            <consortium name="NCBI Genome Project"/>
        </authorList>
    </citation>
    <scope>NUCLEOTIDE SEQUENCE</scope>
    <source>
        <strain evidence="4">CBS 781.70</strain>
    </source>
</reference>
<evidence type="ECO:0000256" key="1">
    <source>
        <dbReference type="SAM" id="MobiDB-lite"/>
    </source>
</evidence>
<reference evidence="2 4" key="1">
    <citation type="submission" date="2020-01" db="EMBL/GenBank/DDBJ databases">
        <authorList>
            <consortium name="DOE Joint Genome Institute"/>
            <person name="Haridas S."/>
            <person name="Albert R."/>
            <person name="Binder M."/>
            <person name="Bloem J."/>
            <person name="Labutti K."/>
            <person name="Salamov A."/>
            <person name="Andreopoulos B."/>
            <person name="Baker S.E."/>
            <person name="Barry K."/>
            <person name="Bills G."/>
            <person name="Bluhm B.H."/>
            <person name="Cannon C."/>
            <person name="Castanera R."/>
            <person name="Culley D.E."/>
            <person name="Daum C."/>
            <person name="Ezra D."/>
            <person name="Gonzalez J.B."/>
            <person name="Henrissat B."/>
            <person name="Kuo A."/>
            <person name="Liang C."/>
            <person name="Lipzen A."/>
            <person name="Lutzoni F."/>
            <person name="Magnuson J."/>
            <person name="Mondo S."/>
            <person name="Nolan M."/>
            <person name="Ohm R."/>
            <person name="Pangilinan J."/>
            <person name="Park H.-J."/>
            <person name="Ramirez L."/>
            <person name="Alfaro M."/>
            <person name="Sun H."/>
            <person name="Tritt A."/>
            <person name="Yoshinaga Y."/>
            <person name="Zwiers L.-H."/>
            <person name="Turgeon B.G."/>
            <person name="Goodwin S.B."/>
            <person name="Spatafora J.W."/>
            <person name="Crous P.W."/>
            <person name="Grigoriev I.V."/>
        </authorList>
    </citation>
    <scope>NUCLEOTIDE SEQUENCE</scope>
    <source>
        <strain evidence="2 4">CBS 781.70</strain>
    </source>
</reference>
<dbReference type="GO" id="GO:0005737">
    <property type="term" value="C:cytoplasm"/>
    <property type="evidence" value="ECO:0007669"/>
    <property type="project" value="TreeGrafter"/>
</dbReference>
<keyword evidence="3" id="KW-1185">Reference proteome</keyword>
<proteinExistence type="predicted"/>
<dbReference type="RefSeq" id="XP_033536591.1">
    <property type="nucleotide sequence ID" value="XM_033674620.1"/>
</dbReference>
<dbReference type="OrthoDB" id="5396786at2759"/>
<sequence length="656" mass="72396">MEHHDHPFIAALPPEMDYITYLTLVEHNLTKDNLPILHIALQDSKLTVNIGWDLVALLIPLLPESRECLQDVAQLGNPREVVLKVTEALRFLDFDLDISEHEDDDQPNTGPSSVEVPPSSSATQGIQETESETSVPLPILQFETLLSMLSILHPRLKTKFPSRFLSGTLQAILAAYSKTTPRLDDTTESVVKFVKTLTGTKRPHLPPRRSTSGLLMEVTAAAPDPEAQEESVGEKEIQNRLIQSFMTHILEEYMLALHFGDVAGMAWSSRVQEKLLPETKVKGRTTMIEQFATQEKYKEKGAVLGQLVAICQDLDIDLPELWRIVNSTDPEPTGKPEEDDPPESAADIPLSKNGALFLLTAKKVAEILYDIRSPSIPKFSIFPDHAKICSNFIGVAGRNTGLESEALLDTILALAIIAIGTGNVGEPTSDDEFLNYLQATSLISANSPIPQLRGVAHFVTSTILRCHPHDLLRLTFIQDTLQHCPYENLKETAVGWLKGETIEANLGLGILNIKPGPTDTEDDNTTSIFATPVALSSVAPFLWPKTDPAVDRTQPKEAWLRFRINLGFYLAALNFWYLIVTAQPLHEPLGIRGLHATVQNGYLEPLAALVASFKKGLDTGELLEMDAEQAKAEICDLLIVEDALERIRTSTKKAGF</sequence>
<feature type="compositionally biased region" description="Polar residues" evidence="1">
    <location>
        <begin position="122"/>
        <end position="134"/>
    </location>
</feature>
<accession>A0A6G1GAN1</accession>
<protein>
    <submittedName>
        <fullName evidence="2 4">DUF1760-domain-containing protein</fullName>
    </submittedName>
</protein>
<dbReference type="GeneID" id="54415190"/>
<dbReference type="Pfam" id="PF08568">
    <property type="entry name" value="Kinetochor_Ybp2"/>
    <property type="match status" value="1"/>
</dbReference>
<feature type="region of interest" description="Disordered" evidence="1">
    <location>
        <begin position="326"/>
        <end position="346"/>
    </location>
</feature>
<dbReference type="Proteomes" id="UP000504638">
    <property type="component" value="Unplaced"/>
</dbReference>
<dbReference type="PANTHER" id="PTHR28020:SF1">
    <property type="entry name" value="YAP1-BINDING PROTEIN 1-RELATED"/>
    <property type="match status" value="1"/>
</dbReference>
<gene>
    <name evidence="2 4" type="ORF">P152DRAFT_240057</name>
</gene>
<dbReference type="EMBL" id="ML975152">
    <property type="protein sequence ID" value="KAF1814960.1"/>
    <property type="molecule type" value="Genomic_DNA"/>
</dbReference>
<dbReference type="InterPro" id="IPR013877">
    <property type="entry name" value="YAP-bd/ALF4/Glomulin"/>
</dbReference>
<evidence type="ECO:0000313" key="3">
    <source>
        <dbReference type="Proteomes" id="UP000504638"/>
    </source>
</evidence>
<dbReference type="InterPro" id="IPR040347">
    <property type="entry name" value="YBP1/2"/>
</dbReference>
<feature type="compositionally biased region" description="Low complexity" evidence="1">
    <location>
        <begin position="111"/>
        <end position="121"/>
    </location>
</feature>
<name>A0A6G1GAN1_9PEZI</name>
<feature type="region of interest" description="Disordered" evidence="1">
    <location>
        <begin position="100"/>
        <end position="134"/>
    </location>
</feature>
<dbReference type="GO" id="GO:0034599">
    <property type="term" value="P:cellular response to oxidative stress"/>
    <property type="evidence" value="ECO:0007669"/>
    <property type="project" value="InterPro"/>
</dbReference>
<dbReference type="AlphaFoldDB" id="A0A6G1GAN1"/>
<reference evidence="4" key="3">
    <citation type="submission" date="2025-04" db="UniProtKB">
        <authorList>
            <consortium name="RefSeq"/>
        </authorList>
    </citation>
    <scope>IDENTIFICATION</scope>
    <source>
        <strain evidence="4">CBS 781.70</strain>
    </source>
</reference>
<evidence type="ECO:0000313" key="4">
    <source>
        <dbReference type="RefSeq" id="XP_033536591.1"/>
    </source>
</evidence>